<dbReference type="AlphaFoldDB" id="A0A9Q0ATY1"/>
<keyword evidence="2" id="KW-0378">Hydrolase</keyword>
<name>A0A9Q0ATY1_9PEZI</name>
<sequence length="371" mass="40657">MASRNQHPVVSYQPLRLLFQLSYLFTIIPRLPYYIAVALIPLWRPHPTWTPKQAFMTRLTYPILDIISRVGITETLTLQAGKEGERFQVVKPSILDVYKGPLANKTTKPATIGGTWFPTVPGADIISKTVVLYLHGGAFVQGDGRDAQCGSIAEKLLRKGGANAVFSVQYRLSGYNGLNPFPAALQDALSSYLYLLNDLHVPASQIVLAGDSAGGNLATAFLRYLHEFGNGIRVPPPKCAVLLSSWVAPYEYQTTGNPHRGTDFIPSSYPKWGAHAYGDGLPNAASDPYITPLGNPFRTPVPIFSNAGAAELFYERIVRWGDEMRGIEGNVVETNLEPAAVHDTFFVADALGFEKSAWDVAAKIGEFVRKF</sequence>
<dbReference type="GO" id="GO:0016787">
    <property type="term" value="F:hydrolase activity"/>
    <property type="evidence" value="ECO:0007669"/>
    <property type="project" value="UniProtKB-KW"/>
</dbReference>
<feature type="domain" description="Alpha/beta hydrolase fold-3" evidence="5">
    <location>
        <begin position="131"/>
        <end position="344"/>
    </location>
</feature>
<feature type="active site" evidence="3">
    <location>
        <position position="212"/>
    </location>
</feature>
<dbReference type="InterPro" id="IPR050300">
    <property type="entry name" value="GDXG_lipolytic_enzyme"/>
</dbReference>
<comment type="similarity">
    <text evidence="1">Belongs to the 'GDXG' lipolytic enzyme family.</text>
</comment>
<keyword evidence="4" id="KW-1133">Transmembrane helix</keyword>
<protein>
    <recommendedName>
        <fullName evidence="5">Alpha/beta hydrolase fold-3 domain-containing protein</fullName>
    </recommendedName>
</protein>
<evidence type="ECO:0000256" key="4">
    <source>
        <dbReference type="SAM" id="Phobius"/>
    </source>
</evidence>
<keyword evidence="4" id="KW-0472">Membrane</keyword>
<dbReference type="Gene3D" id="3.40.50.1820">
    <property type="entry name" value="alpha/beta hydrolase"/>
    <property type="match status" value="1"/>
</dbReference>
<evidence type="ECO:0000256" key="2">
    <source>
        <dbReference type="ARBA" id="ARBA00022801"/>
    </source>
</evidence>
<organism evidence="6 7">
    <name type="scientific">Neoarthrinium moseri</name>
    <dbReference type="NCBI Taxonomy" id="1658444"/>
    <lineage>
        <taxon>Eukaryota</taxon>
        <taxon>Fungi</taxon>
        <taxon>Dikarya</taxon>
        <taxon>Ascomycota</taxon>
        <taxon>Pezizomycotina</taxon>
        <taxon>Sordariomycetes</taxon>
        <taxon>Xylariomycetidae</taxon>
        <taxon>Amphisphaeriales</taxon>
        <taxon>Apiosporaceae</taxon>
        <taxon>Neoarthrinium</taxon>
    </lineage>
</organism>
<comment type="caution">
    <text evidence="6">The sequence shown here is derived from an EMBL/GenBank/DDBJ whole genome shotgun (WGS) entry which is preliminary data.</text>
</comment>
<feature type="transmembrane region" description="Helical" evidence="4">
    <location>
        <begin position="21"/>
        <end position="43"/>
    </location>
</feature>
<dbReference type="Proteomes" id="UP000829685">
    <property type="component" value="Unassembled WGS sequence"/>
</dbReference>
<proteinExistence type="inferred from homology"/>
<evidence type="ECO:0000313" key="7">
    <source>
        <dbReference type="Proteomes" id="UP000829685"/>
    </source>
</evidence>
<keyword evidence="4" id="KW-0812">Transmembrane</keyword>
<keyword evidence="7" id="KW-1185">Reference proteome</keyword>
<dbReference type="Pfam" id="PF07859">
    <property type="entry name" value="Abhydrolase_3"/>
    <property type="match status" value="1"/>
</dbReference>
<dbReference type="PANTHER" id="PTHR48081:SF8">
    <property type="entry name" value="ALPHA_BETA HYDROLASE FOLD-3 DOMAIN-CONTAINING PROTEIN-RELATED"/>
    <property type="match status" value="1"/>
</dbReference>
<dbReference type="EMBL" id="JAFIMR010000005">
    <property type="protein sequence ID" value="KAI1879102.1"/>
    <property type="molecule type" value="Genomic_DNA"/>
</dbReference>
<accession>A0A9Q0ATY1</accession>
<evidence type="ECO:0000313" key="6">
    <source>
        <dbReference type="EMBL" id="KAI1879102.1"/>
    </source>
</evidence>
<dbReference type="InterPro" id="IPR029058">
    <property type="entry name" value="AB_hydrolase_fold"/>
</dbReference>
<evidence type="ECO:0000256" key="3">
    <source>
        <dbReference type="PROSITE-ProRule" id="PRU10038"/>
    </source>
</evidence>
<dbReference type="PANTHER" id="PTHR48081">
    <property type="entry name" value="AB HYDROLASE SUPERFAMILY PROTEIN C4A8.06C"/>
    <property type="match status" value="1"/>
</dbReference>
<reference evidence="6" key="1">
    <citation type="submission" date="2021-03" db="EMBL/GenBank/DDBJ databases">
        <title>Revisited historic fungal species revealed as producer of novel bioactive compounds through whole genome sequencing and comparative genomics.</title>
        <authorList>
            <person name="Vignolle G.A."/>
            <person name="Hochenegger N."/>
            <person name="Mach R.L."/>
            <person name="Mach-Aigner A.R."/>
            <person name="Javad Rahimi M."/>
            <person name="Salim K.A."/>
            <person name="Chan C.M."/>
            <person name="Lim L.B.L."/>
            <person name="Cai F."/>
            <person name="Druzhinina I.S."/>
            <person name="U'Ren J.M."/>
            <person name="Derntl C."/>
        </authorList>
    </citation>
    <scope>NUCLEOTIDE SEQUENCE</scope>
    <source>
        <strain evidence="6">TUCIM 5799</strain>
    </source>
</reference>
<gene>
    <name evidence="6" type="ORF">JX265_003279</name>
</gene>
<dbReference type="PROSITE" id="PS01174">
    <property type="entry name" value="LIPASE_GDXG_SER"/>
    <property type="match status" value="1"/>
</dbReference>
<dbReference type="InterPro" id="IPR033140">
    <property type="entry name" value="Lipase_GDXG_put_SER_AS"/>
</dbReference>
<dbReference type="SUPFAM" id="SSF53474">
    <property type="entry name" value="alpha/beta-Hydrolases"/>
    <property type="match status" value="1"/>
</dbReference>
<evidence type="ECO:0000259" key="5">
    <source>
        <dbReference type="Pfam" id="PF07859"/>
    </source>
</evidence>
<evidence type="ECO:0000256" key="1">
    <source>
        <dbReference type="ARBA" id="ARBA00010515"/>
    </source>
</evidence>
<dbReference type="InterPro" id="IPR013094">
    <property type="entry name" value="AB_hydrolase_3"/>
</dbReference>